<dbReference type="Proteomes" id="UP000294933">
    <property type="component" value="Unassembled WGS sequence"/>
</dbReference>
<gene>
    <name evidence="2" type="ORF">BD410DRAFT_805188</name>
</gene>
<reference evidence="2 3" key="1">
    <citation type="submission" date="2018-06" db="EMBL/GenBank/DDBJ databases">
        <title>A transcriptomic atlas of mushroom development highlights an independent origin of complex multicellularity.</title>
        <authorList>
            <consortium name="DOE Joint Genome Institute"/>
            <person name="Krizsan K."/>
            <person name="Almasi E."/>
            <person name="Merenyi Z."/>
            <person name="Sahu N."/>
            <person name="Viragh M."/>
            <person name="Koszo T."/>
            <person name="Mondo S."/>
            <person name="Kiss B."/>
            <person name="Balint B."/>
            <person name="Kues U."/>
            <person name="Barry K."/>
            <person name="Hegedus J.C."/>
            <person name="Henrissat B."/>
            <person name="Johnson J."/>
            <person name="Lipzen A."/>
            <person name="Ohm R."/>
            <person name="Nagy I."/>
            <person name="Pangilinan J."/>
            <person name="Yan J."/>
            <person name="Xiong Y."/>
            <person name="Grigoriev I.V."/>
            <person name="Hibbett D.S."/>
            <person name="Nagy L.G."/>
        </authorList>
    </citation>
    <scope>NUCLEOTIDE SEQUENCE [LARGE SCALE GENOMIC DNA]</scope>
    <source>
        <strain evidence="2 3">SZMC22713</strain>
    </source>
</reference>
<dbReference type="VEuPathDB" id="FungiDB:BD410DRAFT_805188"/>
<feature type="compositionally biased region" description="Polar residues" evidence="1">
    <location>
        <begin position="142"/>
        <end position="152"/>
    </location>
</feature>
<accession>A0A4Y7Q042</accession>
<evidence type="ECO:0000256" key="1">
    <source>
        <dbReference type="SAM" id="MobiDB-lite"/>
    </source>
</evidence>
<proteinExistence type="predicted"/>
<protein>
    <submittedName>
        <fullName evidence="2">Uncharacterized protein</fullName>
    </submittedName>
</protein>
<sequence length="203" mass="21185">MTLSSSSPPASALKPGMPGGRGEDVFKGLGFAGDAQADGGGGMRSPVDENGYKFLLNKFCFYTGRDASFLDIPQHQHQHQHADMMRRSYSASSVEELTSLSPFPPSSPSSSSSPMSSHPSSPFPSDINGSTGGNGMGGGTGQSTPTRASSFDSIPISGSDASFSGVVTPRQRFGSFGYLEAESPRAVGDREREYESEGVSVRG</sequence>
<dbReference type="AlphaFoldDB" id="A0A4Y7Q042"/>
<name>A0A4Y7Q042_9AGAM</name>
<feature type="compositionally biased region" description="Low complexity" evidence="1">
    <location>
        <begin position="1"/>
        <end position="13"/>
    </location>
</feature>
<keyword evidence="3" id="KW-1185">Reference proteome</keyword>
<evidence type="ECO:0000313" key="3">
    <source>
        <dbReference type="Proteomes" id="UP000294933"/>
    </source>
</evidence>
<feature type="compositionally biased region" description="Low complexity" evidence="1">
    <location>
        <begin position="108"/>
        <end position="129"/>
    </location>
</feature>
<feature type="region of interest" description="Disordered" evidence="1">
    <location>
        <begin position="81"/>
        <end position="203"/>
    </location>
</feature>
<feature type="compositionally biased region" description="Polar residues" evidence="1">
    <location>
        <begin position="89"/>
        <end position="98"/>
    </location>
</feature>
<dbReference type="EMBL" id="ML170190">
    <property type="protein sequence ID" value="TDL20160.1"/>
    <property type="molecule type" value="Genomic_DNA"/>
</dbReference>
<feature type="region of interest" description="Disordered" evidence="1">
    <location>
        <begin position="1"/>
        <end position="23"/>
    </location>
</feature>
<organism evidence="2 3">
    <name type="scientific">Rickenella mellea</name>
    <dbReference type="NCBI Taxonomy" id="50990"/>
    <lineage>
        <taxon>Eukaryota</taxon>
        <taxon>Fungi</taxon>
        <taxon>Dikarya</taxon>
        <taxon>Basidiomycota</taxon>
        <taxon>Agaricomycotina</taxon>
        <taxon>Agaricomycetes</taxon>
        <taxon>Hymenochaetales</taxon>
        <taxon>Rickenellaceae</taxon>
        <taxon>Rickenella</taxon>
    </lineage>
</organism>
<feature type="compositionally biased region" description="Gly residues" evidence="1">
    <location>
        <begin position="130"/>
        <end position="141"/>
    </location>
</feature>
<evidence type="ECO:0000313" key="2">
    <source>
        <dbReference type="EMBL" id="TDL20160.1"/>
    </source>
</evidence>